<dbReference type="SUPFAM" id="SSF51206">
    <property type="entry name" value="cAMP-binding domain-like"/>
    <property type="match status" value="1"/>
</dbReference>
<proteinExistence type="predicted"/>
<evidence type="ECO:0000313" key="2">
    <source>
        <dbReference type="EMBL" id="SMB94410.1"/>
    </source>
</evidence>
<dbReference type="Proteomes" id="UP000192368">
    <property type="component" value="Unassembled WGS sequence"/>
</dbReference>
<dbReference type="GO" id="GO:0016301">
    <property type="term" value="F:kinase activity"/>
    <property type="evidence" value="ECO:0007669"/>
    <property type="project" value="UniProtKB-KW"/>
</dbReference>
<feature type="domain" description="Cyclic nucleotide-binding" evidence="1">
    <location>
        <begin position="6"/>
        <end position="102"/>
    </location>
</feature>
<dbReference type="InterPro" id="IPR014710">
    <property type="entry name" value="RmlC-like_jellyroll"/>
</dbReference>
<organism evidence="2 3">
    <name type="scientific">Peptoniphilus asaccharolyticus DSM 20463</name>
    <dbReference type="NCBI Taxonomy" id="573058"/>
    <lineage>
        <taxon>Bacteria</taxon>
        <taxon>Bacillati</taxon>
        <taxon>Bacillota</taxon>
        <taxon>Tissierellia</taxon>
        <taxon>Tissierellales</taxon>
        <taxon>Peptoniphilaceae</taxon>
        <taxon>Peptoniphilus</taxon>
    </lineage>
</organism>
<protein>
    <submittedName>
        <fullName evidence="2">cAMP-binding domain of CRP or a regulatory subunit of cAMP-dependent protein kinases</fullName>
    </submittedName>
</protein>
<dbReference type="OrthoDB" id="1699108at2"/>
<reference evidence="3" key="1">
    <citation type="submission" date="2017-04" db="EMBL/GenBank/DDBJ databases">
        <authorList>
            <person name="Varghese N."/>
            <person name="Submissions S."/>
        </authorList>
    </citation>
    <scope>NUCLEOTIDE SEQUENCE [LARGE SCALE GENOMIC DNA]</scope>
    <source>
        <strain evidence="3">DSM 20463</strain>
    </source>
</reference>
<dbReference type="InterPro" id="IPR000595">
    <property type="entry name" value="cNMP-bd_dom"/>
</dbReference>
<sequence>MSEMRLDLYKFLEYFKNKKEVEFKKGDIVLQEGSKIKTIDFLVDGNVYISRNLKDGKRVIANNLEAPQILSLIEVLNSEKEVLSDVFALNNVKILKIQIEEFLEKINDIEVKNASLEYLAKFSYGVIKHSMEYEKYEVEKAILKYYLHISKDSEDYIINLKNSFVADMFRISERTLYRYLNLWEKRGLIRREKRNILIDKDNKKKILKFLDE</sequence>
<keyword evidence="2" id="KW-0418">Kinase</keyword>
<evidence type="ECO:0000259" key="1">
    <source>
        <dbReference type="PROSITE" id="PS50042"/>
    </source>
</evidence>
<keyword evidence="3" id="KW-1185">Reference proteome</keyword>
<dbReference type="EMBL" id="FWWR01000017">
    <property type="protein sequence ID" value="SMB94410.1"/>
    <property type="molecule type" value="Genomic_DNA"/>
</dbReference>
<dbReference type="InterPro" id="IPR018490">
    <property type="entry name" value="cNMP-bd_dom_sf"/>
</dbReference>
<dbReference type="AlphaFoldDB" id="A0A1W1VMG0"/>
<gene>
    <name evidence="2" type="ORF">SAMN00017477_2228</name>
</gene>
<accession>A0A1W1VMG0</accession>
<dbReference type="Pfam" id="PF00027">
    <property type="entry name" value="cNMP_binding"/>
    <property type="match status" value="1"/>
</dbReference>
<dbReference type="PROSITE" id="PS50042">
    <property type="entry name" value="CNMP_BINDING_3"/>
    <property type="match status" value="1"/>
</dbReference>
<evidence type="ECO:0000313" key="3">
    <source>
        <dbReference type="Proteomes" id="UP000192368"/>
    </source>
</evidence>
<dbReference type="STRING" id="573058.SAMN00017477_2228"/>
<dbReference type="SUPFAM" id="SSF46785">
    <property type="entry name" value="Winged helix' DNA-binding domain"/>
    <property type="match status" value="1"/>
</dbReference>
<name>A0A1W1VMG0_PEPAS</name>
<dbReference type="Gene3D" id="2.60.120.10">
    <property type="entry name" value="Jelly Rolls"/>
    <property type="match status" value="1"/>
</dbReference>
<keyword evidence="2" id="KW-0808">Transferase</keyword>
<dbReference type="InterPro" id="IPR036390">
    <property type="entry name" value="WH_DNA-bd_sf"/>
</dbReference>